<accession>A0A9Q3BL33</accession>
<dbReference type="EMBL" id="AVOT02001508">
    <property type="protein sequence ID" value="MBW0467178.1"/>
    <property type="molecule type" value="Genomic_DNA"/>
</dbReference>
<feature type="active site" evidence="5">
    <location>
        <position position="552"/>
    </location>
</feature>
<feature type="binding site" evidence="4">
    <location>
        <position position="427"/>
    </location>
    <ligand>
        <name>S-adenosyl-L-methionine</name>
        <dbReference type="ChEBI" id="CHEBI:59789"/>
    </ligand>
</feature>
<dbReference type="GO" id="GO:0032259">
    <property type="term" value="P:methylation"/>
    <property type="evidence" value="ECO:0007669"/>
    <property type="project" value="UniProtKB-KW"/>
</dbReference>
<dbReference type="InterPro" id="IPR025795">
    <property type="entry name" value="tRNA_(uracil-5-)_MeTrfase"/>
</dbReference>
<keyword evidence="9" id="KW-1185">Reference proteome</keyword>
<keyword evidence="1 4" id="KW-0489">Methyltransferase</keyword>
<dbReference type="Gene3D" id="3.40.50.150">
    <property type="entry name" value="Vaccinia Virus protein VP39"/>
    <property type="match status" value="2"/>
</dbReference>
<dbReference type="PROSITE" id="PS51687">
    <property type="entry name" value="SAM_MT_RNA_M5U"/>
    <property type="match status" value="1"/>
</dbReference>
<organism evidence="8 9">
    <name type="scientific">Austropuccinia psidii MF-1</name>
    <dbReference type="NCBI Taxonomy" id="1389203"/>
    <lineage>
        <taxon>Eukaryota</taxon>
        <taxon>Fungi</taxon>
        <taxon>Dikarya</taxon>
        <taxon>Basidiomycota</taxon>
        <taxon>Pucciniomycotina</taxon>
        <taxon>Pucciniomycetes</taxon>
        <taxon>Pucciniales</taxon>
        <taxon>Sphaerophragmiaceae</taxon>
        <taxon>Austropuccinia</taxon>
    </lineage>
</organism>
<feature type="active site" description="Nucleophile" evidence="4">
    <location>
        <position position="552"/>
    </location>
</feature>
<feature type="compositionally biased region" description="Basic residues" evidence="6">
    <location>
        <begin position="110"/>
        <end position="122"/>
    </location>
</feature>
<keyword evidence="3 4" id="KW-0949">S-adenosyl-L-methionine</keyword>
<feature type="region of interest" description="Disordered" evidence="6">
    <location>
        <begin position="41"/>
        <end position="129"/>
    </location>
</feature>
<sequence>MKSLSRHSNILLQLFRQQKTQKQPGFLKELCSVVPPSRFRQAATMATQPKSTPARSPPCSPNSSSGPPKRQRLDAQAELNPVETSAKTSQDSNPLKNDPMETSKVPKANSKSKRQKKQKKKLSQSPAEQTLESNIQEIIGEEMFEKVLKAQNGWKESGWESFDEGTEIEVEISSLSSFGDGIAISPNRNWAVVVPFCVPNDLVRLKVYRHTDTHSLGDLISVIKPGEWRNNDLIRCKYFGKCSGCQYQMINYDKQLELKRVVIQNAFKYHSGIAPSLLPPVEPTLASPKQYEYRTKLTPHFELPRQLKNKKAPPIAPTDDYNSGKDGLAIGLDEKGRRRVLDIEECPLATPKVNEKLMEERLRVQLSIHTFKRGATLLLRESLIRNNLQSSEPIDNESRICVTDHKAIVREKVGDKYFEQNAGSFFQNNPSILESFMNYVSEMIPNTSGEKYLVDAYCGSGLFSISLAQHFTKTIGIELAADSLNYAKQNAKLNDVTNASFIVGEAQAIFKDLTFPADKTVVVIDPPRKGCQEEFMNQLLQYRSRFIIYVSCNVHSQVRDLNFIKDVYKIKRIRGIDFFPQTYHCESVVFLELMDP</sequence>
<protein>
    <recommendedName>
        <fullName evidence="7">TRAM domain-containing protein</fullName>
    </recommendedName>
</protein>
<dbReference type="FunFam" id="2.40.50.140:FF:000201">
    <property type="entry name" value="TRM2p tRNA methyltransferase"/>
    <property type="match status" value="1"/>
</dbReference>
<gene>
    <name evidence="8" type="ORF">O181_006893</name>
</gene>
<dbReference type="SUPFAM" id="SSF53335">
    <property type="entry name" value="S-adenosyl-L-methionine-dependent methyltransferases"/>
    <property type="match status" value="1"/>
</dbReference>
<feature type="binding site" evidence="4">
    <location>
        <position position="525"/>
    </location>
    <ligand>
        <name>S-adenosyl-L-methionine</name>
        <dbReference type="ChEBI" id="CHEBI:59789"/>
    </ligand>
</feature>
<dbReference type="PANTHER" id="PTHR11061">
    <property type="entry name" value="RNA M5U METHYLTRANSFERASE"/>
    <property type="match status" value="1"/>
</dbReference>
<feature type="binding site" evidence="4">
    <location>
        <position position="478"/>
    </location>
    <ligand>
        <name>S-adenosyl-L-methionine</name>
        <dbReference type="ChEBI" id="CHEBI:59789"/>
    </ligand>
</feature>
<comment type="caution">
    <text evidence="8">The sequence shown here is derived from an EMBL/GenBank/DDBJ whole genome shotgun (WGS) entry which is preliminary data.</text>
</comment>
<dbReference type="OrthoDB" id="10250660at2759"/>
<dbReference type="AlphaFoldDB" id="A0A9Q3BL33"/>
<dbReference type="SUPFAM" id="SSF50249">
    <property type="entry name" value="Nucleic acid-binding proteins"/>
    <property type="match status" value="1"/>
</dbReference>
<comment type="similarity">
    <text evidence="4">Belongs to the class I-like SAM-binding methyltransferase superfamily. RNA M5U methyltransferase family.</text>
</comment>
<dbReference type="GO" id="GO:0008033">
    <property type="term" value="P:tRNA processing"/>
    <property type="evidence" value="ECO:0007669"/>
    <property type="project" value="InterPro"/>
</dbReference>
<dbReference type="InterPro" id="IPR010280">
    <property type="entry name" value="U5_MeTrfase_fam"/>
</dbReference>
<feature type="binding site" evidence="4">
    <location>
        <position position="457"/>
    </location>
    <ligand>
        <name>S-adenosyl-L-methionine</name>
        <dbReference type="ChEBI" id="CHEBI:59789"/>
    </ligand>
</feature>
<evidence type="ECO:0000256" key="5">
    <source>
        <dbReference type="PROSITE-ProRule" id="PRU10015"/>
    </source>
</evidence>
<dbReference type="Pfam" id="PF05958">
    <property type="entry name" value="tRNA_U5-meth_tr"/>
    <property type="match status" value="1"/>
</dbReference>
<dbReference type="Proteomes" id="UP000765509">
    <property type="component" value="Unassembled WGS sequence"/>
</dbReference>
<dbReference type="InterPro" id="IPR002792">
    <property type="entry name" value="TRAM_dom"/>
</dbReference>
<dbReference type="Gene3D" id="2.40.50.140">
    <property type="entry name" value="Nucleic acid-binding proteins"/>
    <property type="match status" value="1"/>
</dbReference>
<reference evidence="8" key="1">
    <citation type="submission" date="2021-03" db="EMBL/GenBank/DDBJ databases">
        <title>Draft genome sequence of rust myrtle Austropuccinia psidii MF-1, a brazilian biotype.</title>
        <authorList>
            <person name="Quecine M.C."/>
            <person name="Pachon D.M.R."/>
            <person name="Bonatelli M.L."/>
            <person name="Correr F.H."/>
            <person name="Franceschini L.M."/>
            <person name="Leite T.F."/>
            <person name="Margarido G.R.A."/>
            <person name="Almeida C.A."/>
            <person name="Ferrarezi J.A."/>
            <person name="Labate C.A."/>
        </authorList>
    </citation>
    <scope>NUCLEOTIDE SEQUENCE</scope>
    <source>
        <strain evidence="8">MF-1</strain>
    </source>
</reference>
<dbReference type="PANTHER" id="PTHR11061:SF30">
    <property type="entry name" value="TRNA (URACIL(54)-C(5))-METHYLTRANSFERASE"/>
    <property type="match status" value="1"/>
</dbReference>
<evidence type="ECO:0000256" key="1">
    <source>
        <dbReference type="ARBA" id="ARBA00022603"/>
    </source>
</evidence>
<evidence type="ECO:0000256" key="2">
    <source>
        <dbReference type="ARBA" id="ARBA00022679"/>
    </source>
</evidence>
<feature type="domain" description="TRAM" evidence="7">
    <location>
        <begin position="161"/>
        <end position="221"/>
    </location>
</feature>
<dbReference type="PROSITE" id="PS01230">
    <property type="entry name" value="TRMA_1"/>
    <property type="match status" value="1"/>
</dbReference>
<dbReference type="InterPro" id="IPR029063">
    <property type="entry name" value="SAM-dependent_MTases_sf"/>
</dbReference>
<proteinExistence type="inferred from homology"/>
<keyword evidence="2 4" id="KW-0808">Transferase</keyword>
<evidence type="ECO:0000313" key="9">
    <source>
        <dbReference type="Proteomes" id="UP000765509"/>
    </source>
</evidence>
<name>A0A9Q3BL33_9BASI</name>
<dbReference type="InterPro" id="IPR030390">
    <property type="entry name" value="MeTrfase_TrmA_AS"/>
</dbReference>
<evidence type="ECO:0000256" key="6">
    <source>
        <dbReference type="SAM" id="MobiDB-lite"/>
    </source>
</evidence>
<evidence type="ECO:0000313" key="8">
    <source>
        <dbReference type="EMBL" id="MBW0467178.1"/>
    </source>
</evidence>
<evidence type="ECO:0000256" key="4">
    <source>
        <dbReference type="PROSITE-ProRule" id="PRU01024"/>
    </source>
</evidence>
<dbReference type="PROSITE" id="PS51622">
    <property type="entry name" value="SAM_MT_RNA_M5U_2"/>
    <property type="match status" value="1"/>
</dbReference>
<dbReference type="InterPro" id="IPR012340">
    <property type="entry name" value="NA-bd_OB-fold"/>
</dbReference>
<evidence type="ECO:0000259" key="7">
    <source>
        <dbReference type="PROSITE" id="PS50926"/>
    </source>
</evidence>
<feature type="compositionally biased region" description="Polar residues" evidence="6">
    <location>
        <begin position="44"/>
        <end position="54"/>
    </location>
</feature>
<dbReference type="PROSITE" id="PS50926">
    <property type="entry name" value="TRAM"/>
    <property type="match status" value="1"/>
</dbReference>
<feature type="compositionally biased region" description="Polar residues" evidence="6">
    <location>
        <begin position="82"/>
        <end position="95"/>
    </location>
</feature>
<dbReference type="GO" id="GO:0030697">
    <property type="term" value="F:tRNA (uracil(54)-C5)-methyltransferase activity, S-adenosyl methionine-dependent"/>
    <property type="evidence" value="ECO:0007669"/>
    <property type="project" value="InterPro"/>
</dbReference>
<dbReference type="FunFam" id="3.40.50.150:FF:000662">
    <property type="entry name" value="23S rRNA (Uracil-5-)-methyltransferase RumA"/>
    <property type="match status" value="1"/>
</dbReference>
<evidence type="ECO:0000256" key="3">
    <source>
        <dbReference type="ARBA" id="ARBA00022691"/>
    </source>
</evidence>